<name>A0ABV9C213_9GAMM</name>
<sequence>MRLTWKEIEEEIGRLGDHLVPRMLQSTGNVKAWVEFLERANVIKARVPPDQRDLVRVKVCELLSVHNLVLASQKASSNRATTARIYAFPSGIRMS</sequence>
<dbReference type="EMBL" id="JBHSGA010000016">
    <property type="protein sequence ID" value="MFC4526755.1"/>
    <property type="molecule type" value="Genomic_DNA"/>
</dbReference>
<protein>
    <submittedName>
        <fullName evidence="1">Uncharacterized protein</fullName>
    </submittedName>
</protein>
<comment type="caution">
    <text evidence="1">The sequence shown here is derived from an EMBL/GenBank/DDBJ whole genome shotgun (WGS) entry which is preliminary data.</text>
</comment>
<evidence type="ECO:0000313" key="2">
    <source>
        <dbReference type="Proteomes" id="UP001595961"/>
    </source>
</evidence>
<proteinExistence type="predicted"/>
<dbReference type="Proteomes" id="UP001595961">
    <property type="component" value="Unassembled WGS sequence"/>
</dbReference>
<evidence type="ECO:0000313" key="1">
    <source>
        <dbReference type="EMBL" id="MFC4526755.1"/>
    </source>
</evidence>
<keyword evidence="2" id="KW-1185">Reference proteome</keyword>
<organism evidence="1 2">
    <name type="scientific">Dyella halodurans</name>
    <dbReference type="NCBI Taxonomy" id="1920171"/>
    <lineage>
        <taxon>Bacteria</taxon>
        <taxon>Pseudomonadati</taxon>
        <taxon>Pseudomonadota</taxon>
        <taxon>Gammaproteobacteria</taxon>
        <taxon>Lysobacterales</taxon>
        <taxon>Rhodanobacteraceae</taxon>
        <taxon>Dyella</taxon>
    </lineage>
</organism>
<reference evidence="2" key="1">
    <citation type="journal article" date="2019" name="Int. J. Syst. Evol. Microbiol.">
        <title>The Global Catalogue of Microorganisms (GCM) 10K type strain sequencing project: providing services to taxonomists for standard genome sequencing and annotation.</title>
        <authorList>
            <consortium name="The Broad Institute Genomics Platform"/>
            <consortium name="The Broad Institute Genome Sequencing Center for Infectious Disease"/>
            <person name="Wu L."/>
            <person name="Ma J."/>
        </authorList>
    </citation>
    <scope>NUCLEOTIDE SEQUENCE [LARGE SCALE GENOMIC DNA]</scope>
    <source>
        <strain evidence="2">CCM 4481</strain>
    </source>
</reference>
<accession>A0ABV9C213</accession>
<gene>
    <name evidence="1" type="ORF">ACFO5W_08925</name>
</gene>
<dbReference type="RefSeq" id="WP_266152504.1">
    <property type="nucleotide sequence ID" value="NZ_CP064028.1"/>
</dbReference>